<name>A0A8H3EGB9_9AGAM</name>
<dbReference type="Proteomes" id="UP000663827">
    <property type="component" value="Unassembled WGS sequence"/>
</dbReference>
<dbReference type="AlphaFoldDB" id="A0A8H3EGB9"/>
<gene>
    <name evidence="2" type="ORF">RDB_LOCUS189784</name>
</gene>
<evidence type="ECO:0000313" key="2">
    <source>
        <dbReference type="EMBL" id="CAE7232523.1"/>
    </source>
</evidence>
<sequence>MDDITLGVNAAGNPAFFHKDFLAMLGKMPTTTTTIDVDSIPPDSDATGEDAAPFDAQLLGLVGSKKGRHFVECIHNAFEGQSDNIRDEWMKAGEALMDEKIETDSPSVVERRDRLLICYRSYVHHQDKNLPLVKAWEESVFNKHWTGFLIAMITCSRGRYTERVRVNTFRQWCTDLMWLVGKHMVNSDGIRVGTKALTIGGLYRKFQVVSARLCTQFELNREPLPRLWIGHLELLLIYQTAVERSEKYGRAPALQTILCTTLVFELCARIGSLGWSNEEYLNQKRFMKCGDAQIERMDYGMWDADINLINRKGWNSAVDSARPIKYRLSAVTKTHNLWFDAPMLLLLHLMRMGALDGIHSISDIFNYERQYFVIKEEFRDKPLFLERTHRGMDLKPDSPASANGMTQSFAVLGREAGFLVTNYHALRRDGATVYGIIFGANAAQEILGHQEADSTYANHYSKGVTLLPITEARLGLLNSTLSLQQRVGIQRHRREGLAANALLRSGLKLSKLLPKEGTNEPVQDEDEDENGSGDASKPPRPEKKKGTRGNAIIQLTTEQEADVMLDLLIRTTQKTRNAAAAKIRRKVRTEIEQKEKQTERENPTVHPSEDMQEARKRAEDMANVVNLPKPSEQLKALGSIRTMSHFGKGLLSEDCRKLLSSADIIDRLQEVEDDEANEREDRLADAEDDDDPKQDNLFSFKDVEDLKVLDADLVETKKEFMSLLIAPLVVEEVYDQLAREHNGEYPCLPCEATPEEHRPRIFGNKLGQTRFKNRVGLHRHEERVHTPWFDLIQYMFTDDPKIFKCPTEGCPFRNKTIEEIREHCVTNCKEHELYQGLQEKHEKIQQQKRIAEPSRERLNREKDEHLLRGPGLKLRDNIFEGVKKISDTSPEKALELAEARGIHKDQVLPHLRGLAAMNERARSSIDDDGMIKDPDVKMPMERVSKLLLTPELDAKINARLAKK</sequence>
<feature type="region of interest" description="Disordered" evidence="1">
    <location>
        <begin position="589"/>
        <end position="610"/>
    </location>
</feature>
<organism evidence="2 3">
    <name type="scientific">Rhizoctonia solani</name>
    <dbReference type="NCBI Taxonomy" id="456999"/>
    <lineage>
        <taxon>Eukaryota</taxon>
        <taxon>Fungi</taxon>
        <taxon>Dikarya</taxon>
        <taxon>Basidiomycota</taxon>
        <taxon>Agaricomycotina</taxon>
        <taxon>Agaricomycetes</taxon>
        <taxon>Cantharellales</taxon>
        <taxon>Ceratobasidiaceae</taxon>
        <taxon>Rhizoctonia</taxon>
    </lineage>
</organism>
<evidence type="ECO:0000313" key="3">
    <source>
        <dbReference type="Proteomes" id="UP000663827"/>
    </source>
</evidence>
<reference evidence="2" key="1">
    <citation type="submission" date="2021-01" db="EMBL/GenBank/DDBJ databases">
        <authorList>
            <person name="Kaushik A."/>
        </authorList>
    </citation>
    <scope>NUCLEOTIDE SEQUENCE</scope>
    <source>
        <strain evidence="2">AG5</strain>
    </source>
</reference>
<feature type="compositionally biased region" description="Acidic residues" evidence="1">
    <location>
        <begin position="522"/>
        <end position="531"/>
    </location>
</feature>
<feature type="region of interest" description="Disordered" evidence="1">
    <location>
        <begin position="513"/>
        <end position="553"/>
    </location>
</feature>
<protein>
    <submittedName>
        <fullName evidence="2">Uncharacterized protein</fullName>
    </submittedName>
</protein>
<evidence type="ECO:0000256" key="1">
    <source>
        <dbReference type="SAM" id="MobiDB-lite"/>
    </source>
</evidence>
<proteinExistence type="predicted"/>
<accession>A0A8H3EGB9</accession>
<feature type="region of interest" description="Disordered" evidence="1">
    <location>
        <begin position="669"/>
        <end position="696"/>
    </location>
</feature>
<dbReference type="EMBL" id="CAJNJQ010006597">
    <property type="protein sequence ID" value="CAE7232523.1"/>
    <property type="molecule type" value="Genomic_DNA"/>
</dbReference>
<comment type="caution">
    <text evidence="2">The sequence shown here is derived from an EMBL/GenBank/DDBJ whole genome shotgun (WGS) entry which is preliminary data.</text>
</comment>